<feature type="region of interest" description="Disordered" evidence="1">
    <location>
        <begin position="10"/>
        <end position="29"/>
    </location>
</feature>
<dbReference type="Proteomes" id="UP001443914">
    <property type="component" value="Unassembled WGS sequence"/>
</dbReference>
<name>A0AAW1H0V7_SAPOF</name>
<protein>
    <submittedName>
        <fullName evidence="2">Uncharacterized protein</fullName>
    </submittedName>
</protein>
<feature type="compositionally biased region" description="Basic residues" evidence="1">
    <location>
        <begin position="10"/>
        <end position="21"/>
    </location>
</feature>
<dbReference type="Gene3D" id="2.120.10.80">
    <property type="entry name" value="Kelch-type beta propeller"/>
    <property type="match status" value="1"/>
</dbReference>
<accession>A0AAW1H0V7</accession>
<proteinExistence type="predicted"/>
<reference evidence="2" key="1">
    <citation type="submission" date="2024-03" db="EMBL/GenBank/DDBJ databases">
        <title>WGS assembly of Saponaria officinalis var. Norfolk2.</title>
        <authorList>
            <person name="Jenkins J."/>
            <person name="Shu S."/>
            <person name="Grimwood J."/>
            <person name="Barry K."/>
            <person name="Goodstein D."/>
            <person name="Schmutz J."/>
            <person name="Leebens-Mack J."/>
            <person name="Osbourn A."/>
        </authorList>
    </citation>
    <scope>NUCLEOTIDE SEQUENCE [LARGE SCALE GENOMIC DNA]</scope>
    <source>
        <strain evidence="2">JIC</strain>
    </source>
</reference>
<gene>
    <name evidence="2" type="ORF">RND81_13G168100</name>
</gene>
<evidence type="ECO:0000313" key="2">
    <source>
        <dbReference type="EMBL" id="KAK9669983.1"/>
    </source>
</evidence>
<organism evidence="2 3">
    <name type="scientific">Saponaria officinalis</name>
    <name type="common">Common soapwort</name>
    <name type="synonym">Lychnis saponaria</name>
    <dbReference type="NCBI Taxonomy" id="3572"/>
    <lineage>
        <taxon>Eukaryota</taxon>
        <taxon>Viridiplantae</taxon>
        <taxon>Streptophyta</taxon>
        <taxon>Embryophyta</taxon>
        <taxon>Tracheophyta</taxon>
        <taxon>Spermatophyta</taxon>
        <taxon>Magnoliopsida</taxon>
        <taxon>eudicotyledons</taxon>
        <taxon>Gunneridae</taxon>
        <taxon>Pentapetalae</taxon>
        <taxon>Caryophyllales</taxon>
        <taxon>Caryophyllaceae</taxon>
        <taxon>Caryophylleae</taxon>
        <taxon>Saponaria</taxon>
    </lineage>
</organism>
<dbReference type="EMBL" id="JBDFQZ010000013">
    <property type="protein sequence ID" value="KAK9669983.1"/>
    <property type="molecule type" value="Genomic_DNA"/>
</dbReference>
<evidence type="ECO:0000256" key="1">
    <source>
        <dbReference type="SAM" id="MobiDB-lite"/>
    </source>
</evidence>
<dbReference type="InterPro" id="IPR015915">
    <property type="entry name" value="Kelch-typ_b-propeller"/>
</dbReference>
<comment type="caution">
    <text evidence="2">The sequence shown here is derived from an EMBL/GenBank/DDBJ whole genome shotgun (WGS) entry which is preliminary data.</text>
</comment>
<evidence type="ECO:0000313" key="3">
    <source>
        <dbReference type="Proteomes" id="UP001443914"/>
    </source>
</evidence>
<keyword evidence="3" id="KW-1185">Reference proteome</keyword>
<dbReference type="SUPFAM" id="SSF117281">
    <property type="entry name" value="Kelch motif"/>
    <property type="match status" value="1"/>
</dbReference>
<sequence>MTLVWAILSRKRKRSKSRSPSRSRSPPLLHRRRDASLSWSRPVRDSFRFVYRIYGYDVGFKWFKACIPTEDLKFFNEVEPDIYTRHDHHCCDPTRFRRTSAPIYLGHNPSKAVSSIPVAGSHAYGFYAEDLNSDLDFWSYYLEYESPRLLLPPLCRTRYFFISFSLRRKIYIWGGLGFIPNPLLPTQDFAEVYDPETELWSVVPQPPNVDVLIRRSSLFIVSLGDLEGKVMVFDYDTPDPMFYFYDVVAEQWTTQIPPRSLHFEPSFIFQKAVINEDDHNLYWIDSRYAFLYALDWKGMELFSGPIVGMEHVPMFANLEHCTHDVLSLHHLRDEFFCLLWCEVTSFAPNTPTNFHFTFLKVVKGRCRGSLTAFVIGCFMDSDIDIPIISDAVLA</sequence>
<dbReference type="AlphaFoldDB" id="A0AAW1H0V7"/>